<evidence type="ECO:0000256" key="6">
    <source>
        <dbReference type="ARBA" id="ARBA00023242"/>
    </source>
</evidence>
<dbReference type="PANTHER" id="PTHR46848:SF1">
    <property type="entry name" value="REGULATOR OF G-PROTEIN SIGNALING 3"/>
    <property type="match status" value="1"/>
</dbReference>
<dbReference type="PANTHER" id="PTHR46848">
    <property type="entry name" value="REGULATOR OF G-PROTEIN SIGNALING 3"/>
    <property type="match status" value="1"/>
</dbReference>
<dbReference type="InterPro" id="IPR016137">
    <property type="entry name" value="RGS"/>
</dbReference>
<keyword evidence="2" id="KW-0488">Methylation</keyword>
<protein>
    <recommendedName>
        <fullName evidence="8">Regulator of G-protein signaling 3</fullName>
    </recommendedName>
</protein>
<dbReference type="Gene3D" id="1.10.167.10">
    <property type="entry name" value="Regulator of G-protein Signalling 4, domain 2"/>
    <property type="match status" value="1"/>
</dbReference>
<reference evidence="10" key="2">
    <citation type="submission" date="2025-09" db="UniProtKB">
        <authorList>
            <consortium name="Ensembl"/>
        </authorList>
    </citation>
    <scope>IDENTIFICATION</scope>
</reference>
<dbReference type="CDD" id="cd08713">
    <property type="entry name" value="RGS_RGS3"/>
    <property type="match status" value="1"/>
</dbReference>
<keyword evidence="11" id="KW-1185">Reference proteome</keyword>
<dbReference type="GO" id="GO:0005634">
    <property type="term" value="C:nucleus"/>
    <property type="evidence" value="ECO:0007669"/>
    <property type="project" value="UniProtKB-SubCell"/>
</dbReference>
<dbReference type="PRINTS" id="PR01301">
    <property type="entry name" value="RGSPROTEIN"/>
</dbReference>
<dbReference type="Proteomes" id="UP000261540">
    <property type="component" value="Unplaced"/>
</dbReference>
<reference evidence="10" key="1">
    <citation type="submission" date="2025-08" db="UniProtKB">
        <authorList>
            <consortium name="Ensembl"/>
        </authorList>
    </citation>
    <scope>IDENTIFICATION</scope>
</reference>
<dbReference type="GO" id="GO:0005737">
    <property type="term" value="C:cytoplasm"/>
    <property type="evidence" value="ECO:0007669"/>
    <property type="project" value="UniProtKB-ARBA"/>
</dbReference>
<evidence type="ECO:0000256" key="1">
    <source>
        <dbReference type="ARBA" id="ARBA00004123"/>
    </source>
</evidence>
<dbReference type="InterPro" id="IPR024066">
    <property type="entry name" value="RGS_subdom1/3"/>
</dbReference>
<dbReference type="PROSITE" id="PS50132">
    <property type="entry name" value="RGS"/>
    <property type="match status" value="1"/>
</dbReference>
<accession>A0A3B3RS09</accession>
<dbReference type="InterPro" id="IPR044926">
    <property type="entry name" value="RGS_subdomain_2"/>
</dbReference>
<evidence type="ECO:0000256" key="5">
    <source>
        <dbReference type="ARBA" id="ARBA00022843"/>
    </source>
</evidence>
<dbReference type="FunFam" id="1.10.167.10:FF:000001">
    <property type="entry name" value="Putative regulator of g-protein signaling 12"/>
    <property type="match status" value="1"/>
</dbReference>
<organism evidence="10 11">
    <name type="scientific">Paramormyrops kingsleyae</name>
    <dbReference type="NCBI Taxonomy" id="1676925"/>
    <lineage>
        <taxon>Eukaryota</taxon>
        <taxon>Metazoa</taxon>
        <taxon>Chordata</taxon>
        <taxon>Craniata</taxon>
        <taxon>Vertebrata</taxon>
        <taxon>Euteleostomi</taxon>
        <taxon>Actinopterygii</taxon>
        <taxon>Neopterygii</taxon>
        <taxon>Teleostei</taxon>
        <taxon>Osteoglossocephala</taxon>
        <taxon>Osteoglossomorpha</taxon>
        <taxon>Osteoglossiformes</taxon>
        <taxon>Mormyridae</taxon>
        <taxon>Paramormyrops</taxon>
    </lineage>
</organism>
<evidence type="ECO:0000256" key="7">
    <source>
        <dbReference type="ARBA" id="ARBA00055005"/>
    </source>
</evidence>
<evidence type="ECO:0000259" key="9">
    <source>
        <dbReference type="PROSITE" id="PS50132"/>
    </source>
</evidence>
<dbReference type="InterPro" id="IPR034951">
    <property type="entry name" value="RGS_RGS3"/>
</dbReference>
<dbReference type="GO" id="GO:0009968">
    <property type="term" value="P:negative regulation of signal transduction"/>
    <property type="evidence" value="ECO:0007669"/>
    <property type="project" value="UniProtKB-KW"/>
</dbReference>
<dbReference type="RefSeq" id="XP_023666858.1">
    <property type="nucleotide sequence ID" value="XM_023811090.2"/>
</dbReference>
<dbReference type="Gene3D" id="1.10.196.10">
    <property type="match status" value="1"/>
</dbReference>
<dbReference type="Ensembl" id="ENSPKIT00000001144.1">
    <property type="protein sequence ID" value="ENSPKIP00000020526.1"/>
    <property type="gene ID" value="ENSPKIG00000005262.1"/>
</dbReference>
<name>A0A3B3RS09_9TELE</name>
<evidence type="ECO:0000256" key="2">
    <source>
        <dbReference type="ARBA" id="ARBA00022481"/>
    </source>
</evidence>
<feature type="domain" description="RGS" evidence="9">
    <location>
        <begin position="74"/>
        <end position="190"/>
    </location>
</feature>
<evidence type="ECO:0000256" key="8">
    <source>
        <dbReference type="ARBA" id="ARBA00070073"/>
    </source>
</evidence>
<evidence type="ECO:0000256" key="3">
    <source>
        <dbReference type="ARBA" id="ARBA00022553"/>
    </source>
</evidence>
<dbReference type="SUPFAM" id="SSF48097">
    <property type="entry name" value="Regulator of G-protein signaling, RGS"/>
    <property type="match status" value="1"/>
</dbReference>
<evidence type="ECO:0000313" key="11">
    <source>
        <dbReference type="Proteomes" id="UP000261540"/>
    </source>
</evidence>
<dbReference type="FunFam" id="1.10.196.10:FF:000003">
    <property type="entry name" value="regulator of G-protein signaling 3 isoform X1"/>
    <property type="match status" value="1"/>
</dbReference>
<keyword evidence="4" id="KW-0734">Signal transduction inhibitor</keyword>
<dbReference type="FunFam" id="1.10.196.10:FF:000001">
    <property type="entry name" value="Regulator of G-protein signaling 8"/>
    <property type="match status" value="1"/>
</dbReference>
<dbReference type="GO" id="GO:0005886">
    <property type="term" value="C:plasma membrane"/>
    <property type="evidence" value="ECO:0007669"/>
    <property type="project" value="UniProtKB-ARBA"/>
</dbReference>
<proteinExistence type="predicted"/>
<evidence type="ECO:0000256" key="4">
    <source>
        <dbReference type="ARBA" id="ARBA00022700"/>
    </source>
</evidence>
<keyword evidence="6" id="KW-0539">Nucleus</keyword>
<comment type="subcellular location">
    <subcellularLocation>
        <location evidence="1">Nucleus</location>
    </subcellularLocation>
</comment>
<dbReference type="SMART" id="SM00315">
    <property type="entry name" value="RGS"/>
    <property type="match status" value="1"/>
</dbReference>
<keyword evidence="3" id="KW-0597">Phosphoprotein</keyword>
<dbReference type="AlphaFoldDB" id="A0A3B3RS09"/>
<dbReference type="InterPro" id="IPR036305">
    <property type="entry name" value="RGS_sf"/>
</dbReference>
<dbReference type="GeneTree" id="ENSGT00940000154416"/>
<dbReference type="GeneID" id="111843463"/>
<comment type="function">
    <text evidence="7">Down-regulates signaling from heterotrimeric G-proteins by increasing the GTPase activity of the alpha subunits, thereby driving them into their inactive GDP-bound form. Down-regulates G-protein-mediated release of inositol phosphates and activation of MAP kinases.</text>
</comment>
<sequence length="203" mass="23261">MRALCAAAPSGSLMLHTMVDFSEKYLERAKDMKNRLAFLRRKNESPGSCPSGKLDKAMKSVKPAPEEAQKWGESLDKLLAHKYGQAAFRAFLRTEFSEENLDFWLTCEDYKKIKSQSKMASKAKKIFAEYIAIQSCKEVNLDSYTREHTKENLQTSSRSCFDLAQKRIYGLMEKDSYPRFLRSELYLDLVNQKKSMSTSSSSS</sequence>
<dbReference type="Pfam" id="PF00615">
    <property type="entry name" value="RGS"/>
    <property type="match status" value="1"/>
</dbReference>
<evidence type="ECO:0000313" key="10">
    <source>
        <dbReference type="Ensembl" id="ENSPKIP00000020526.1"/>
    </source>
</evidence>
<keyword evidence="5" id="KW-0832">Ubl conjugation</keyword>